<dbReference type="SUPFAM" id="SSF56176">
    <property type="entry name" value="FAD-binding/transporter-associated domain-like"/>
    <property type="match status" value="1"/>
</dbReference>
<dbReference type="GO" id="GO:0071949">
    <property type="term" value="F:FAD binding"/>
    <property type="evidence" value="ECO:0007669"/>
    <property type="project" value="InterPro"/>
</dbReference>
<dbReference type="GO" id="GO:0016491">
    <property type="term" value="F:oxidoreductase activity"/>
    <property type="evidence" value="ECO:0007669"/>
    <property type="project" value="UniProtKB-KW"/>
</dbReference>
<name>A0A0B3VSA2_9FIRM</name>
<dbReference type="Pfam" id="PF03450">
    <property type="entry name" value="CO_deh_flav_C"/>
    <property type="match status" value="1"/>
</dbReference>
<keyword evidence="6" id="KW-1185">Reference proteome</keyword>
<keyword evidence="2" id="KW-0274">FAD</keyword>
<accession>A0A0B3VSA2</accession>
<dbReference type="SMART" id="SM01092">
    <property type="entry name" value="CO_deh_flav_C"/>
    <property type="match status" value="1"/>
</dbReference>
<evidence type="ECO:0000259" key="4">
    <source>
        <dbReference type="PROSITE" id="PS51387"/>
    </source>
</evidence>
<dbReference type="InterPro" id="IPR051312">
    <property type="entry name" value="Diverse_Substr_Oxidored"/>
</dbReference>
<organism evidence="5 6">
    <name type="scientific">Terrisporobacter othiniensis</name>
    <dbReference type="NCBI Taxonomy" id="1577792"/>
    <lineage>
        <taxon>Bacteria</taxon>
        <taxon>Bacillati</taxon>
        <taxon>Bacillota</taxon>
        <taxon>Clostridia</taxon>
        <taxon>Peptostreptococcales</taxon>
        <taxon>Peptostreptococcaceae</taxon>
        <taxon>Terrisporobacter</taxon>
    </lineage>
</organism>
<protein>
    <submittedName>
        <fullName evidence="5">FAD-binding protein</fullName>
    </submittedName>
</protein>
<keyword evidence="3" id="KW-0560">Oxidoreductase</keyword>
<dbReference type="InterPro" id="IPR002346">
    <property type="entry name" value="Mopterin_DH_FAD-bd"/>
</dbReference>
<dbReference type="RefSeq" id="WP_039681495.1">
    <property type="nucleotide sequence ID" value="NZ_JAWGXO010000006.1"/>
</dbReference>
<evidence type="ECO:0000313" key="5">
    <source>
        <dbReference type="EMBL" id="KHS55504.1"/>
    </source>
</evidence>
<feature type="domain" description="FAD-binding PCMH-type" evidence="4">
    <location>
        <begin position="1"/>
        <end position="163"/>
    </location>
</feature>
<sequence length="264" mass="29636">MFTLMELVQPTSLEEAYEILTKRKNNIVIGGSAFLRMGKKRIGTGIDLSALNLNLIEESSDYIEIGSMTTLRDLEVSPILNKYFDGVLPKSVRDIIGVQFRNVVTVGGSVFSRYGFSDLIVGLLALETEVELYKGGRMLLEEFLNKDYEKDILVKLYIKKNNVNAVYKCMRNSRSDYPILNMSVSKTDNNFKICVGARPQRATVAYKASEFLSNNELNEENIVKASEIASEELVFGSNMRASKEYRKAVCKSLVKNALMEVSSC</sequence>
<evidence type="ECO:0000313" key="6">
    <source>
        <dbReference type="Proteomes" id="UP000031189"/>
    </source>
</evidence>
<reference evidence="5 6" key="1">
    <citation type="submission" date="2014-12" db="EMBL/GenBank/DDBJ databases">
        <title>Draft genome sequence of Terrisporobacter sp. 08-306576, isolated from the blood culture of a bacteremia patient.</title>
        <authorList>
            <person name="Lund L.C."/>
            <person name="Sydenham T.V."/>
            <person name="Hogh S.V."/>
            <person name="Skov M.N."/>
            <person name="Kemp M."/>
            <person name="Justesen U.S."/>
        </authorList>
    </citation>
    <scope>NUCLEOTIDE SEQUENCE [LARGE SCALE GENOMIC DNA]</scope>
    <source>
        <strain evidence="5 6">08-306576</strain>
    </source>
</reference>
<dbReference type="Pfam" id="PF00941">
    <property type="entry name" value="FAD_binding_5"/>
    <property type="match status" value="1"/>
</dbReference>
<evidence type="ECO:0000256" key="1">
    <source>
        <dbReference type="ARBA" id="ARBA00022630"/>
    </source>
</evidence>
<dbReference type="Gene3D" id="3.30.390.50">
    <property type="entry name" value="CO dehydrogenase flavoprotein, C-terminal domain"/>
    <property type="match status" value="1"/>
</dbReference>
<dbReference type="PANTHER" id="PTHR42659:SF2">
    <property type="entry name" value="XANTHINE DEHYDROGENASE SUBUNIT C-RELATED"/>
    <property type="match status" value="1"/>
</dbReference>
<dbReference type="AlphaFoldDB" id="A0A0B3VSA2"/>
<evidence type="ECO:0000256" key="3">
    <source>
        <dbReference type="ARBA" id="ARBA00023002"/>
    </source>
</evidence>
<dbReference type="EMBL" id="JWHR01000165">
    <property type="protein sequence ID" value="KHS55504.1"/>
    <property type="molecule type" value="Genomic_DNA"/>
</dbReference>
<dbReference type="InterPro" id="IPR016169">
    <property type="entry name" value="FAD-bd_PCMH_sub2"/>
</dbReference>
<dbReference type="InterPro" id="IPR036318">
    <property type="entry name" value="FAD-bd_PCMH-like_sf"/>
</dbReference>
<evidence type="ECO:0000256" key="2">
    <source>
        <dbReference type="ARBA" id="ARBA00022827"/>
    </source>
</evidence>
<dbReference type="PROSITE" id="PS51387">
    <property type="entry name" value="FAD_PCMH"/>
    <property type="match status" value="1"/>
</dbReference>
<dbReference type="Gene3D" id="3.30.465.10">
    <property type="match status" value="1"/>
</dbReference>
<dbReference type="InterPro" id="IPR005107">
    <property type="entry name" value="CO_DH_flav_C"/>
</dbReference>
<dbReference type="Proteomes" id="UP000031189">
    <property type="component" value="Unassembled WGS sequence"/>
</dbReference>
<dbReference type="InterPro" id="IPR036683">
    <property type="entry name" value="CO_DH_flav_C_dom_sf"/>
</dbReference>
<keyword evidence="1" id="KW-0285">Flavoprotein</keyword>
<dbReference type="SUPFAM" id="SSF55447">
    <property type="entry name" value="CO dehydrogenase flavoprotein C-terminal domain-like"/>
    <property type="match status" value="1"/>
</dbReference>
<dbReference type="OrthoDB" id="9803647at2"/>
<dbReference type="STRING" id="1577792.QX51_19155"/>
<dbReference type="InterPro" id="IPR016166">
    <property type="entry name" value="FAD-bd_PCMH"/>
</dbReference>
<proteinExistence type="predicted"/>
<dbReference type="PANTHER" id="PTHR42659">
    <property type="entry name" value="XANTHINE DEHYDROGENASE SUBUNIT C-RELATED"/>
    <property type="match status" value="1"/>
</dbReference>
<gene>
    <name evidence="5" type="ORF">QX51_19155</name>
</gene>
<comment type="caution">
    <text evidence="5">The sequence shown here is derived from an EMBL/GenBank/DDBJ whole genome shotgun (WGS) entry which is preliminary data.</text>
</comment>